<dbReference type="AlphaFoldDB" id="C9L7T2"/>
<evidence type="ECO:0000313" key="1">
    <source>
        <dbReference type="EMBL" id="EEX21827.1"/>
    </source>
</evidence>
<comment type="caution">
    <text evidence="1">The sequence shown here is derived from an EMBL/GenBank/DDBJ whole genome shotgun (WGS) entry which is preliminary data.</text>
</comment>
<protein>
    <submittedName>
        <fullName evidence="1">Uncharacterized protein</fullName>
    </submittedName>
</protein>
<dbReference type="KEGG" id="bhan:CGC63_09455"/>
<accession>C9L7T2</accession>
<organism evidence="1 2">
    <name type="scientific">Blautia hansenii DSM 20583</name>
    <dbReference type="NCBI Taxonomy" id="537007"/>
    <lineage>
        <taxon>Bacteria</taxon>
        <taxon>Bacillati</taxon>
        <taxon>Bacillota</taxon>
        <taxon>Clostridia</taxon>
        <taxon>Lachnospirales</taxon>
        <taxon>Lachnospiraceae</taxon>
        <taxon>Blautia</taxon>
    </lineage>
</organism>
<reference evidence="1" key="1">
    <citation type="submission" date="2009-09" db="EMBL/GenBank/DDBJ databases">
        <authorList>
            <person name="Weinstock G."/>
            <person name="Sodergren E."/>
            <person name="Clifton S."/>
            <person name="Fulton L."/>
            <person name="Fulton B."/>
            <person name="Courtney L."/>
            <person name="Fronick C."/>
            <person name="Harrison M."/>
            <person name="Strong C."/>
            <person name="Farmer C."/>
            <person name="Delahaunty K."/>
            <person name="Markovic C."/>
            <person name="Hall O."/>
            <person name="Minx P."/>
            <person name="Tomlinson C."/>
            <person name="Mitreva M."/>
            <person name="Nelson J."/>
            <person name="Hou S."/>
            <person name="Wollam A."/>
            <person name="Pepin K.H."/>
            <person name="Johnson M."/>
            <person name="Bhonagiri V."/>
            <person name="Nash W.E."/>
            <person name="Warren W."/>
            <person name="Chinwalla A."/>
            <person name="Mardis E.R."/>
            <person name="Wilson R.K."/>
        </authorList>
    </citation>
    <scope>NUCLEOTIDE SEQUENCE [LARGE SCALE GENOMIC DNA]</scope>
    <source>
        <strain evidence="1">DSM 20583</strain>
    </source>
</reference>
<name>C9L7T2_BLAHA</name>
<gene>
    <name evidence="1" type="ORF">BLAHAN_05452</name>
</gene>
<evidence type="ECO:0000313" key="2">
    <source>
        <dbReference type="Proteomes" id="UP000003755"/>
    </source>
</evidence>
<sequence length="75" mass="8546">MRNIFHRHRYKIIGTGDRLSLFTNEKDGLEVDIMCKCGKCGTVIVPESLRDKVLIQAAKGKYFNAPYIVSADRLM</sequence>
<proteinExistence type="predicted"/>
<dbReference type="EMBL" id="ABYU02000016">
    <property type="protein sequence ID" value="EEX21827.1"/>
    <property type="molecule type" value="Genomic_DNA"/>
</dbReference>
<dbReference type="STRING" id="537007.BLAHAN_05452"/>
<dbReference type="RefSeq" id="WP_003020606.1">
    <property type="nucleotide sequence ID" value="NZ_CP022413.2"/>
</dbReference>
<dbReference type="HOGENOM" id="CLU_2663744_0_0_9"/>
<keyword evidence="2" id="KW-1185">Reference proteome</keyword>
<dbReference type="Proteomes" id="UP000003755">
    <property type="component" value="Unassembled WGS sequence"/>
</dbReference>